<organism evidence="4 5">
    <name type="scientific">Aspergillus awamori</name>
    <name type="common">Black koji mold</name>
    <dbReference type="NCBI Taxonomy" id="105351"/>
    <lineage>
        <taxon>Eukaryota</taxon>
        <taxon>Fungi</taxon>
        <taxon>Dikarya</taxon>
        <taxon>Ascomycota</taxon>
        <taxon>Pezizomycotina</taxon>
        <taxon>Eurotiomycetes</taxon>
        <taxon>Eurotiomycetidae</taxon>
        <taxon>Eurotiales</taxon>
        <taxon>Aspergillaceae</taxon>
        <taxon>Aspergillus</taxon>
    </lineage>
</organism>
<keyword evidence="2" id="KW-1133">Transmembrane helix</keyword>
<dbReference type="InterPro" id="IPR025870">
    <property type="entry name" value="Glyoxalase-like_dom"/>
</dbReference>
<proteinExistence type="predicted"/>
<evidence type="ECO:0000256" key="2">
    <source>
        <dbReference type="SAM" id="Phobius"/>
    </source>
</evidence>
<feature type="compositionally biased region" description="Polar residues" evidence="1">
    <location>
        <begin position="535"/>
        <end position="564"/>
    </location>
</feature>
<protein>
    <recommendedName>
        <fullName evidence="3">Glyoxalase-like domain-containing protein</fullName>
    </recommendedName>
</protein>
<dbReference type="AlphaFoldDB" id="A0A401L4Y5"/>
<evidence type="ECO:0000313" key="5">
    <source>
        <dbReference type="Proteomes" id="UP000286921"/>
    </source>
</evidence>
<keyword evidence="5" id="KW-1185">Reference proteome</keyword>
<dbReference type="InterPro" id="IPR029068">
    <property type="entry name" value="Glyas_Bleomycin-R_OHBP_Dase"/>
</dbReference>
<dbReference type="PANTHER" id="PTHR40265">
    <property type="entry name" value="BLL2707 PROTEIN"/>
    <property type="match status" value="1"/>
</dbReference>
<dbReference type="Pfam" id="PF13468">
    <property type="entry name" value="Glyoxalase_3"/>
    <property type="match status" value="1"/>
</dbReference>
<sequence length="581" mass="63840">MSSQKVYLDHLLLQFSKTEFESPSKWLTDHFTIIEGGTHAVAGGLSRNKLIIFPDGTYLELLNWINKPEDWRDRPGDFALTSLAPVSAEDNHDRIVKALNTIADDSLGVTYSQPIDGGRQTPSGVEIRWKLLKALYSDTKSTTPDLHPRGRTDAPFFCHDVTDRVLRVPYDQSSIVDHPSGATGIAGIELLVPKDRLQSYVALYTCIVGASPRLSTTEAEFELRAPGSLDFSGVLRIRAATSENDDQYLREKGIGISSLIIRSKAIGDFLFPIIVVISWWAPPSERFLSPSTVPTALLSAARYLVMARWPRALTPSHAASSTSSTMLFYLSLMSIALSTVVRAHTVTLLPSVASSDFPACALTCSVLKEAQNECVPPVAAQTDHATYVSCFCQSALLDQIHFPTGVCTESCPSASDRALIRTWYDEFCSSEDTLAARDTTPSIFARDSRSQTWWTTHYQWVIMVIVLVVAFSVITVVGVWLKRRHDRKYPGLYHATNTAGTDSALLAARQQDNSPSPQPGPPPQGAFRPGRFDPTLNSESIASSSRTNITAPTTRPARSSSRLQKAQPVPEGDIEIREVSR</sequence>
<dbReference type="PANTHER" id="PTHR40265:SF1">
    <property type="entry name" value="GLYOXALASE-LIKE DOMAIN-CONTAINING PROTEIN"/>
    <property type="match status" value="1"/>
</dbReference>
<gene>
    <name evidence="4" type="ORF">AAWM_09489</name>
</gene>
<accession>A0A401L4Y5</accession>
<keyword evidence="2" id="KW-0472">Membrane</keyword>
<keyword evidence="2" id="KW-0812">Transmembrane</keyword>
<feature type="domain" description="Glyoxalase-like" evidence="3">
    <location>
        <begin position="8"/>
        <end position="195"/>
    </location>
</feature>
<comment type="caution">
    <text evidence="4">The sequence shown here is derived from an EMBL/GenBank/DDBJ whole genome shotgun (WGS) entry which is preliminary data.</text>
</comment>
<dbReference type="Gene3D" id="3.10.180.10">
    <property type="entry name" value="2,3-Dihydroxybiphenyl 1,2-Dioxygenase, domain 1"/>
    <property type="match status" value="1"/>
</dbReference>
<dbReference type="Proteomes" id="UP000286921">
    <property type="component" value="Unassembled WGS sequence"/>
</dbReference>
<dbReference type="EMBL" id="BDHI01000028">
    <property type="protein sequence ID" value="GCB26604.1"/>
    <property type="molecule type" value="Genomic_DNA"/>
</dbReference>
<feature type="region of interest" description="Disordered" evidence="1">
    <location>
        <begin position="510"/>
        <end position="581"/>
    </location>
</feature>
<evidence type="ECO:0000259" key="3">
    <source>
        <dbReference type="Pfam" id="PF13468"/>
    </source>
</evidence>
<evidence type="ECO:0000313" key="4">
    <source>
        <dbReference type="EMBL" id="GCB26604.1"/>
    </source>
</evidence>
<reference evidence="4 5" key="1">
    <citation type="submission" date="2016-09" db="EMBL/GenBank/DDBJ databases">
        <title>Aspergillus awamori IFM 58123T.</title>
        <authorList>
            <person name="Kusuya Y."/>
            <person name="Shimizu M."/>
            <person name="Takahashi H."/>
            <person name="Yaguchi T."/>
        </authorList>
    </citation>
    <scope>NUCLEOTIDE SEQUENCE [LARGE SCALE GENOMIC DNA]</scope>
    <source>
        <strain evidence="4 5">IFM 58123</strain>
    </source>
</reference>
<name>A0A401L4Y5_ASPAW</name>
<evidence type="ECO:0000256" key="1">
    <source>
        <dbReference type="SAM" id="MobiDB-lite"/>
    </source>
</evidence>
<feature type="transmembrane region" description="Helical" evidence="2">
    <location>
        <begin position="458"/>
        <end position="481"/>
    </location>
</feature>